<protein>
    <submittedName>
        <fullName evidence="8">UDP-N-acetylglucosamine transporter, putative</fullName>
    </submittedName>
</protein>
<evidence type="ECO:0000256" key="1">
    <source>
        <dbReference type="ARBA" id="ARBA00004141"/>
    </source>
</evidence>
<feature type="transmembrane region" description="Helical" evidence="6">
    <location>
        <begin position="137"/>
        <end position="154"/>
    </location>
</feature>
<dbReference type="AlphaFoldDB" id="A0A0A1TZV1"/>
<evidence type="ECO:0000256" key="6">
    <source>
        <dbReference type="SAM" id="Phobius"/>
    </source>
</evidence>
<dbReference type="InterPro" id="IPR037185">
    <property type="entry name" value="EmrE-like"/>
</dbReference>
<feature type="transmembrane region" description="Helical" evidence="6">
    <location>
        <begin position="72"/>
        <end position="93"/>
    </location>
</feature>
<dbReference type="EMBL" id="KB206864">
    <property type="protein sequence ID" value="ELP87139.1"/>
    <property type="molecule type" value="Genomic_DNA"/>
</dbReference>
<dbReference type="OMA" id="RNFGGWA"/>
<feature type="signal peptide" evidence="7">
    <location>
        <begin position="1"/>
        <end position="20"/>
    </location>
</feature>
<reference evidence="8 9" key="1">
    <citation type="submission" date="2012-10" db="EMBL/GenBank/DDBJ databases">
        <authorList>
            <person name="Zafar N."/>
            <person name="Inman J."/>
            <person name="Hall N."/>
            <person name="Lorenzi H."/>
            <person name="Caler E."/>
        </authorList>
    </citation>
    <scope>NUCLEOTIDE SEQUENCE [LARGE SCALE GENOMIC DNA]</scope>
    <source>
        <strain evidence="8 9">IP1</strain>
    </source>
</reference>
<evidence type="ECO:0000256" key="7">
    <source>
        <dbReference type="SAM" id="SignalP"/>
    </source>
</evidence>
<evidence type="ECO:0000256" key="2">
    <source>
        <dbReference type="ARBA" id="ARBA00022692"/>
    </source>
</evidence>
<evidence type="ECO:0000313" key="9">
    <source>
        <dbReference type="Proteomes" id="UP000014680"/>
    </source>
</evidence>
<dbReference type="Pfam" id="PF04142">
    <property type="entry name" value="Nuc_sug_transp"/>
    <property type="match status" value="1"/>
</dbReference>
<comment type="subcellular location">
    <subcellularLocation>
        <location evidence="1">Membrane</location>
        <topology evidence="1">Multi-pass membrane protein</topology>
    </subcellularLocation>
</comment>
<dbReference type="GO" id="GO:0000139">
    <property type="term" value="C:Golgi membrane"/>
    <property type="evidence" value="ECO:0007669"/>
    <property type="project" value="InterPro"/>
</dbReference>
<organism evidence="8 9">
    <name type="scientific">Entamoeba invadens IP1</name>
    <dbReference type="NCBI Taxonomy" id="370355"/>
    <lineage>
        <taxon>Eukaryota</taxon>
        <taxon>Amoebozoa</taxon>
        <taxon>Evosea</taxon>
        <taxon>Archamoebae</taxon>
        <taxon>Mastigamoebida</taxon>
        <taxon>Entamoebidae</taxon>
        <taxon>Entamoeba</taxon>
    </lineage>
</organism>
<dbReference type="PANTHER" id="PTHR10231">
    <property type="entry name" value="NUCLEOTIDE-SUGAR TRANSMEMBRANE TRANSPORTER"/>
    <property type="match status" value="1"/>
</dbReference>
<name>A0A0A1TZV1_ENTIV</name>
<dbReference type="GeneID" id="14886080"/>
<gene>
    <name evidence="8" type="ORF">EIN_497040</name>
</gene>
<feature type="transmembrane region" description="Helical" evidence="6">
    <location>
        <begin position="166"/>
        <end position="187"/>
    </location>
</feature>
<feature type="compositionally biased region" description="Polar residues" evidence="5">
    <location>
        <begin position="339"/>
        <end position="353"/>
    </location>
</feature>
<evidence type="ECO:0000256" key="3">
    <source>
        <dbReference type="ARBA" id="ARBA00022989"/>
    </source>
</evidence>
<sequence>MNKAVLSAIFLILLTIQATSISIITRYSRGVLKEKYSIPASILLNEILKMVMSFVGIAVTHRDTPLFSHLKLIISCSLVSSVPALIYFFQNMLIQVSLSNIHPGLYSILAQAKILSAALLSVIILGKKLTTTQWRALLALVVCVISVESANRAASANSPSENTGNYFLGVLTALLASTASGFSGVYMEKILKNKVSSGPKLNLWERNFQLSLYSILFAAINVFVVDFKSTFTLGPFHDFSWTAFVMVLDTSIGGILVALVMTYADVIVKGFAVSIAIVCTTICSYFIFDSPITFEFCLGAAGVLIAIANYNDETASYTFQNETKEARKQNEDIRKAEESASTTHTLELSTQQKSKVDIERRGSPVIEGPVSITINPDD</sequence>
<dbReference type="PIRSF" id="PIRSF005799">
    <property type="entry name" value="UDP-gal_transpt"/>
    <property type="match status" value="1"/>
</dbReference>
<dbReference type="KEGG" id="eiv:EIN_497040"/>
<dbReference type="OrthoDB" id="408493at2759"/>
<feature type="transmembrane region" description="Helical" evidence="6">
    <location>
        <begin position="266"/>
        <end position="288"/>
    </location>
</feature>
<dbReference type="Proteomes" id="UP000014680">
    <property type="component" value="Unassembled WGS sequence"/>
</dbReference>
<dbReference type="RefSeq" id="XP_004253910.1">
    <property type="nucleotide sequence ID" value="XM_004253862.1"/>
</dbReference>
<keyword evidence="2 6" id="KW-0812">Transmembrane</keyword>
<feature type="transmembrane region" description="Helical" evidence="6">
    <location>
        <begin position="105"/>
        <end position="125"/>
    </location>
</feature>
<dbReference type="InterPro" id="IPR007271">
    <property type="entry name" value="Nuc_sug_transpt"/>
</dbReference>
<keyword evidence="3 6" id="KW-1133">Transmembrane helix</keyword>
<feature type="transmembrane region" description="Helical" evidence="6">
    <location>
        <begin position="239"/>
        <end position="259"/>
    </location>
</feature>
<accession>A0A0A1TZV1</accession>
<evidence type="ECO:0000256" key="4">
    <source>
        <dbReference type="ARBA" id="ARBA00023136"/>
    </source>
</evidence>
<keyword evidence="7" id="KW-0732">Signal</keyword>
<evidence type="ECO:0000313" key="8">
    <source>
        <dbReference type="EMBL" id="ELP87139.1"/>
    </source>
</evidence>
<feature type="transmembrane region" description="Helical" evidence="6">
    <location>
        <begin position="42"/>
        <end position="60"/>
    </location>
</feature>
<feature type="transmembrane region" description="Helical" evidence="6">
    <location>
        <begin position="208"/>
        <end position="227"/>
    </location>
</feature>
<dbReference type="NCBIfam" id="TIGR00803">
    <property type="entry name" value="nst"/>
    <property type="match status" value="1"/>
</dbReference>
<feature type="chain" id="PRO_5001990589" evidence="7">
    <location>
        <begin position="21"/>
        <end position="378"/>
    </location>
</feature>
<dbReference type="GO" id="GO:0015165">
    <property type="term" value="F:pyrimidine nucleotide-sugar transmembrane transporter activity"/>
    <property type="evidence" value="ECO:0007669"/>
    <property type="project" value="InterPro"/>
</dbReference>
<keyword evidence="4 6" id="KW-0472">Membrane</keyword>
<evidence type="ECO:0000256" key="5">
    <source>
        <dbReference type="SAM" id="MobiDB-lite"/>
    </source>
</evidence>
<dbReference type="VEuPathDB" id="AmoebaDB:EIN_497040"/>
<feature type="region of interest" description="Disordered" evidence="5">
    <location>
        <begin position="332"/>
        <end position="360"/>
    </location>
</feature>
<proteinExistence type="predicted"/>
<dbReference type="SUPFAM" id="SSF103481">
    <property type="entry name" value="Multidrug resistance efflux transporter EmrE"/>
    <property type="match status" value="1"/>
</dbReference>
<keyword evidence="9" id="KW-1185">Reference proteome</keyword>